<evidence type="ECO:0000313" key="1">
    <source>
        <dbReference type="EMBL" id="BAJ95921.1"/>
    </source>
</evidence>
<dbReference type="EMBL" id="AK364718">
    <property type="protein sequence ID" value="BAJ95921.1"/>
    <property type="molecule type" value="mRNA"/>
</dbReference>
<dbReference type="KEGG" id="hvg:123443635"/>
<dbReference type="AlphaFoldDB" id="F2DLF0"/>
<dbReference type="RefSeq" id="XP_044976047.1">
    <property type="nucleotide sequence ID" value="XM_045120112.1"/>
</dbReference>
<dbReference type="GeneID" id="123443635"/>
<proteinExistence type="evidence at transcript level"/>
<organism evidence="1">
    <name type="scientific">Hordeum vulgare subsp. vulgare</name>
    <name type="common">Domesticated barley</name>
    <dbReference type="NCBI Taxonomy" id="112509"/>
    <lineage>
        <taxon>Eukaryota</taxon>
        <taxon>Viridiplantae</taxon>
        <taxon>Streptophyta</taxon>
        <taxon>Embryophyta</taxon>
        <taxon>Tracheophyta</taxon>
        <taxon>Spermatophyta</taxon>
        <taxon>Magnoliopsida</taxon>
        <taxon>Liliopsida</taxon>
        <taxon>Poales</taxon>
        <taxon>Poaceae</taxon>
        <taxon>BOP clade</taxon>
        <taxon>Pooideae</taxon>
        <taxon>Triticodae</taxon>
        <taxon>Triticeae</taxon>
        <taxon>Hordeinae</taxon>
        <taxon>Hordeum</taxon>
    </lineage>
</organism>
<sequence>MTLTGPSPQAPGKTLGPVRWTRKQQRLNVVPFLKGLLGLCLESPMWQLEMVASPVFPARLARNRYCDVGCSIGRGVWGAMYPGIGVSKTMASLVPAGSCHSPANSPRHMGGRYVGPPTLEMWSSLEAPGNSSDKALRLRV</sequence>
<accession>F2DLF0</accession>
<protein>
    <submittedName>
        <fullName evidence="1">Predicted protein</fullName>
    </submittedName>
</protein>
<name>F2DLF0_HORVV</name>
<reference evidence="1" key="1">
    <citation type="journal article" date="2011" name="Plant Physiol.">
        <title>Comprehensive sequence analysis of 24,783 barley full-length cDNAs derived from 12 clone libraries.</title>
        <authorList>
            <person name="Matsumoto T."/>
            <person name="Tanaka T."/>
            <person name="Sakai H."/>
            <person name="Amano N."/>
            <person name="Kanamori H."/>
            <person name="Kurita K."/>
            <person name="Kikuta A."/>
            <person name="Kamiya K."/>
            <person name="Yamamoto M."/>
            <person name="Ikawa H."/>
            <person name="Fujii N."/>
            <person name="Hori K."/>
            <person name="Itoh T."/>
            <person name="Sato K."/>
        </authorList>
    </citation>
    <scope>NUCLEOTIDE SEQUENCE</scope>
    <source>
        <tissue evidence="1">Shoot and root</tissue>
    </source>
</reference>